<sequence>MLQGNILIRASLDEYDYDWCEFEVTITKGRSETQVHFGSAIGTWKEFGLALQSYPSKATDYVLFESGIGGLYEEKLILKAYCYDTIGHTALTVNIDHKKEPPDDFRIHFSVLAEAASLNHLGRLLANWEVKNNSELYWQAYTS</sequence>
<name>A0ABU3TIJ8_9BACT</name>
<proteinExistence type="predicted"/>
<accession>A0ABU3TIJ8</accession>
<protein>
    <submittedName>
        <fullName evidence="1">Uncharacterized protein</fullName>
    </submittedName>
</protein>
<organism evidence="1 2">
    <name type="scientific">Hymenobacter endophyticus</name>
    <dbReference type="NCBI Taxonomy" id="3076335"/>
    <lineage>
        <taxon>Bacteria</taxon>
        <taxon>Pseudomonadati</taxon>
        <taxon>Bacteroidota</taxon>
        <taxon>Cytophagia</taxon>
        <taxon>Cytophagales</taxon>
        <taxon>Hymenobacteraceae</taxon>
        <taxon>Hymenobacter</taxon>
    </lineage>
</organism>
<dbReference type="Proteomes" id="UP001250698">
    <property type="component" value="Unassembled WGS sequence"/>
</dbReference>
<evidence type="ECO:0000313" key="1">
    <source>
        <dbReference type="EMBL" id="MDU0371055.1"/>
    </source>
</evidence>
<dbReference type="RefSeq" id="WP_315998525.1">
    <property type="nucleotide sequence ID" value="NZ_JAWDJT010000007.1"/>
</dbReference>
<keyword evidence="2" id="KW-1185">Reference proteome</keyword>
<evidence type="ECO:0000313" key="2">
    <source>
        <dbReference type="Proteomes" id="UP001250698"/>
    </source>
</evidence>
<gene>
    <name evidence="1" type="ORF">ROI90_11665</name>
</gene>
<reference evidence="1 2" key="1">
    <citation type="submission" date="2023-10" db="EMBL/GenBank/DDBJ databases">
        <title>Hymenobacter endophyticus sp. nov., an isolate from the leaf tissues of wheat.</title>
        <authorList>
            <person name="Dai Y."/>
        </authorList>
    </citation>
    <scope>NUCLEOTIDE SEQUENCE [LARGE SCALE GENOMIC DNA]</scope>
    <source>
        <strain evidence="1 2">ZK17L-C2</strain>
    </source>
</reference>
<comment type="caution">
    <text evidence="1">The sequence shown here is derived from an EMBL/GenBank/DDBJ whole genome shotgun (WGS) entry which is preliminary data.</text>
</comment>
<dbReference type="EMBL" id="JAWDJT010000007">
    <property type="protein sequence ID" value="MDU0371055.1"/>
    <property type="molecule type" value="Genomic_DNA"/>
</dbReference>